<gene>
    <name evidence="1" type="ORF">VLL09_04635</name>
</gene>
<organism evidence="1 2">
    <name type="scientific">Dehalococcoides mccartyi</name>
    <dbReference type="NCBI Taxonomy" id="61435"/>
    <lineage>
        <taxon>Bacteria</taxon>
        <taxon>Bacillati</taxon>
        <taxon>Chloroflexota</taxon>
        <taxon>Dehalococcoidia</taxon>
        <taxon>Dehalococcoidales</taxon>
        <taxon>Dehalococcoidaceae</taxon>
        <taxon>Dehalococcoides</taxon>
    </lineage>
</organism>
<dbReference type="RefSeq" id="WP_324664176.1">
    <property type="nucleotide sequence ID" value="NZ_CP141531.1"/>
</dbReference>
<dbReference type="EMBL" id="CP141531">
    <property type="protein sequence ID" value="WRO06679.1"/>
    <property type="molecule type" value="Genomic_DNA"/>
</dbReference>
<accession>A0AB38Z7X1</accession>
<proteinExistence type="predicted"/>
<evidence type="ECO:0000313" key="2">
    <source>
        <dbReference type="Proteomes" id="UP001327986"/>
    </source>
</evidence>
<sequence>MGEILLKVDCQLTYEAGKGIEVSWKQGGSLSDEFTRHLVQAGKEMSLALQHLAKIEAENASPKVRTKIEVEEA</sequence>
<name>A0AB38Z7X1_9CHLR</name>
<evidence type="ECO:0000313" key="1">
    <source>
        <dbReference type="EMBL" id="WRO06679.1"/>
    </source>
</evidence>
<protein>
    <submittedName>
        <fullName evidence="1">Uncharacterized protein</fullName>
    </submittedName>
</protein>
<dbReference type="AlphaFoldDB" id="A0AB38Z7X1"/>
<dbReference type="Proteomes" id="UP001327986">
    <property type="component" value="Chromosome"/>
</dbReference>
<reference evidence="1" key="1">
    <citation type="submission" date="2023-12" db="EMBL/GenBank/DDBJ databases">
        <title>Isolation of organohalide respiring bacteria Dehalococcoides mccartyi strain GPTCE1 in groundwater collected near a chemical plant in Suzhou, China.</title>
        <authorList>
            <person name="Liu G."/>
        </authorList>
    </citation>
    <scope>NUCLEOTIDE SEQUENCE</scope>
    <source>
        <strain evidence="1">GPTCE1</strain>
    </source>
</reference>